<dbReference type="Proteomes" id="UP001055200">
    <property type="component" value="Chromosome"/>
</dbReference>
<reference evidence="2" key="1">
    <citation type="submission" date="2022-08" db="EMBL/GenBank/DDBJ databases">
        <title>Complete genome sequence of 14 non-tuberculosis mycobacteria type-strains.</title>
        <authorList>
            <person name="Igarashi Y."/>
            <person name="Osugi A."/>
            <person name="Mitarai S."/>
        </authorList>
    </citation>
    <scope>NUCLEOTIDE SEQUENCE</scope>
    <source>
        <strain evidence="2">DSM 45575</strain>
    </source>
</reference>
<organism evidence="2 3">
    <name type="scientific">Mycolicibacillus parakoreensis</name>
    <dbReference type="NCBI Taxonomy" id="1069221"/>
    <lineage>
        <taxon>Bacteria</taxon>
        <taxon>Bacillati</taxon>
        <taxon>Actinomycetota</taxon>
        <taxon>Actinomycetes</taxon>
        <taxon>Mycobacteriales</taxon>
        <taxon>Mycobacteriaceae</taxon>
        <taxon>Mycolicibacillus</taxon>
    </lineage>
</organism>
<gene>
    <name evidence="2" type="ORF">MIU77_04150</name>
</gene>
<dbReference type="RefSeq" id="WP_240171786.1">
    <property type="nucleotide sequence ID" value="NZ_CP092365.1"/>
</dbReference>
<sequence length="135" mass="13497">MTVIASRPLADSTDSLLRFAIRADATLTGLAGLAIAFAADPIAHLTGLTATEGYVLGVLCALFGLAVFTVAAIPDLRRAGPLLIADNALCTVAAVAVVQTGVLPLTGAGVALVLTLGAATAGFALLQYAGLRRLP</sequence>
<accession>A0ABY3U4N0</accession>
<feature type="transmembrane region" description="Helical" evidence="1">
    <location>
        <begin position="108"/>
        <end position="131"/>
    </location>
</feature>
<proteinExistence type="predicted"/>
<evidence type="ECO:0000313" key="2">
    <source>
        <dbReference type="EMBL" id="ULN53535.1"/>
    </source>
</evidence>
<evidence type="ECO:0000256" key="1">
    <source>
        <dbReference type="SAM" id="Phobius"/>
    </source>
</evidence>
<keyword evidence="1" id="KW-0812">Transmembrane</keyword>
<dbReference type="EMBL" id="CP092365">
    <property type="protein sequence ID" value="ULN53535.1"/>
    <property type="molecule type" value="Genomic_DNA"/>
</dbReference>
<keyword evidence="1" id="KW-1133">Transmembrane helix</keyword>
<keyword evidence="1" id="KW-0472">Membrane</keyword>
<name>A0ABY3U4N0_9MYCO</name>
<protein>
    <recommendedName>
        <fullName evidence="4">Integral membrane protein</fullName>
    </recommendedName>
</protein>
<feature type="transmembrane region" description="Helical" evidence="1">
    <location>
        <begin position="80"/>
        <end position="102"/>
    </location>
</feature>
<feature type="transmembrane region" description="Helical" evidence="1">
    <location>
        <begin position="21"/>
        <end position="42"/>
    </location>
</feature>
<feature type="transmembrane region" description="Helical" evidence="1">
    <location>
        <begin position="54"/>
        <end position="73"/>
    </location>
</feature>
<keyword evidence="3" id="KW-1185">Reference proteome</keyword>
<evidence type="ECO:0000313" key="3">
    <source>
        <dbReference type="Proteomes" id="UP001055200"/>
    </source>
</evidence>
<evidence type="ECO:0008006" key="4">
    <source>
        <dbReference type="Google" id="ProtNLM"/>
    </source>
</evidence>